<evidence type="ECO:0000256" key="2">
    <source>
        <dbReference type="SAM" id="SignalP"/>
    </source>
</evidence>
<feature type="signal peptide" evidence="2">
    <location>
        <begin position="1"/>
        <end position="16"/>
    </location>
</feature>
<feature type="chain" id="PRO_5039936547" evidence="2">
    <location>
        <begin position="17"/>
        <end position="192"/>
    </location>
</feature>
<keyword evidence="4" id="KW-1185">Reference proteome</keyword>
<dbReference type="EMBL" id="JAGRRH010000015">
    <property type="protein sequence ID" value="KAG7357488.1"/>
    <property type="molecule type" value="Genomic_DNA"/>
</dbReference>
<protein>
    <submittedName>
        <fullName evidence="3">Uncharacterized protein</fullName>
    </submittedName>
</protein>
<dbReference type="Proteomes" id="UP000693970">
    <property type="component" value="Unassembled WGS sequence"/>
</dbReference>
<dbReference type="AlphaFoldDB" id="A0A9K3L8S2"/>
<accession>A0A9K3L8S2</accession>
<evidence type="ECO:0000256" key="1">
    <source>
        <dbReference type="SAM" id="MobiDB-lite"/>
    </source>
</evidence>
<name>A0A9K3L8S2_9STRA</name>
<reference evidence="3" key="2">
    <citation type="submission" date="2021-04" db="EMBL/GenBank/DDBJ databases">
        <authorList>
            <person name="Podell S."/>
        </authorList>
    </citation>
    <scope>NUCLEOTIDE SEQUENCE</scope>
    <source>
        <strain evidence="3">Hildebrandi</strain>
    </source>
</reference>
<evidence type="ECO:0000313" key="4">
    <source>
        <dbReference type="Proteomes" id="UP000693970"/>
    </source>
</evidence>
<sequence>MRALASLSRALSLAACTGIFHLAELTVRMIDDIHGIIPPGLQGVDISVWRGCLYVSDPGQVFRWLKVDDVMTSAMRSNHRWSAGYLCVFKPDVALTTGSISGVNGTGYWGWKQELWHFRRANPIYYYCNLENVSHETQTRRASHFTMTMAFKFVSSFVRFILTSTTTHKGRPKDVANDSTHSAHPPKDLWPP</sequence>
<gene>
    <name evidence="3" type="ORF">IV203_002176</name>
</gene>
<comment type="caution">
    <text evidence="3">The sequence shown here is derived from an EMBL/GenBank/DDBJ whole genome shotgun (WGS) entry which is preliminary data.</text>
</comment>
<evidence type="ECO:0000313" key="3">
    <source>
        <dbReference type="EMBL" id="KAG7357488.1"/>
    </source>
</evidence>
<proteinExistence type="predicted"/>
<reference evidence="3" key="1">
    <citation type="journal article" date="2021" name="Sci. Rep.">
        <title>Diploid genomic architecture of Nitzschia inconspicua, an elite biomass production diatom.</title>
        <authorList>
            <person name="Oliver A."/>
            <person name="Podell S."/>
            <person name="Pinowska A."/>
            <person name="Traller J.C."/>
            <person name="Smith S.R."/>
            <person name="McClure R."/>
            <person name="Beliaev A."/>
            <person name="Bohutskyi P."/>
            <person name="Hill E.A."/>
            <person name="Rabines A."/>
            <person name="Zheng H."/>
            <person name="Allen L.Z."/>
            <person name="Kuo A."/>
            <person name="Grigoriev I.V."/>
            <person name="Allen A.E."/>
            <person name="Hazlebeck D."/>
            <person name="Allen E.E."/>
        </authorList>
    </citation>
    <scope>NUCLEOTIDE SEQUENCE</scope>
    <source>
        <strain evidence="3">Hildebrandi</strain>
    </source>
</reference>
<organism evidence="3 4">
    <name type="scientific">Nitzschia inconspicua</name>
    <dbReference type="NCBI Taxonomy" id="303405"/>
    <lineage>
        <taxon>Eukaryota</taxon>
        <taxon>Sar</taxon>
        <taxon>Stramenopiles</taxon>
        <taxon>Ochrophyta</taxon>
        <taxon>Bacillariophyta</taxon>
        <taxon>Bacillariophyceae</taxon>
        <taxon>Bacillariophycidae</taxon>
        <taxon>Bacillariales</taxon>
        <taxon>Bacillariaceae</taxon>
        <taxon>Nitzschia</taxon>
    </lineage>
</organism>
<keyword evidence="2" id="KW-0732">Signal</keyword>
<feature type="region of interest" description="Disordered" evidence="1">
    <location>
        <begin position="169"/>
        <end position="192"/>
    </location>
</feature>